<feature type="region of interest" description="Disordered" evidence="3">
    <location>
        <begin position="924"/>
        <end position="951"/>
    </location>
</feature>
<feature type="region of interest" description="Disordered" evidence="3">
    <location>
        <begin position="392"/>
        <end position="629"/>
    </location>
</feature>
<feature type="compositionally biased region" description="Polar residues" evidence="3">
    <location>
        <begin position="1848"/>
        <end position="1896"/>
    </location>
</feature>
<feature type="compositionally biased region" description="Polar residues" evidence="3">
    <location>
        <begin position="1213"/>
        <end position="1238"/>
    </location>
</feature>
<feature type="compositionally biased region" description="Polar residues" evidence="3">
    <location>
        <begin position="1004"/>
        <end position="1015"/>
    </location>
</feature>
<dbReference type="InterPro" id="IPR051492">
    <property type="entry name" value="Dynamin-Rho_GEF"/>
</dbReference>
<evidence type="ECO:0000313" key="5">
    <source>
        <dbReference type="EMBL" id="KAH6660024.1"/>
    </source>
</evidence>
<feature type="compositionally biased region" description="Basic and acidic residues" evidence="3">
    <location>
        <begin position="592"/>
        <end position="614"/>
    </location>
</feature>
<feature type="compositionally biased region" description="Low complexity" evidence="3">
    <location>
        <begin position="582"/>
        <end position="591"/>
    </location>
</feature>
<name>A0A9P8UVJ2_9PEZI</name>
<feature type="region of interest" description="Disordered" evidence="3">
    <location>
        <begin position="824"/>
        <end position="876"/>
    </location>
</feature>
<feature type="region of interest" description="Disordered" evidence="3">
    <location>
        <begin position="1728"/>
        <end position="1775"/>
    </location>
</feature>
<dbReference type="EMBL" id="JAGPXC010000001">
    <property type="protein sequence ID" value="KAH6660024.1"/>
    <property type="molecule type" value="Genomic_DNA"/>
</dbReference>
<evidence type="ECO:0000256" key="2">
    <source>
        <dbReference type="SAM" id="Coils"/>
    </source>
</evidence>
<keyword evidence="2" id="KW-0175">Coiled coil</keyword>
<keyword evidence="6" id="KW-1185">Reference proteome</keyword>
<dbReference type="RefSeq" id="XP_045964155.1">
    <property type="nucleotide sequence ID" value="XM_046096468.1"/>
</dbReference>
<evidence type="ECO:0000256" key="1">
    <source>
        <dbReference type="ARBA" id="ARBA00022658"/>
    </source>
</evidence>
<dbReference type="CDD" id="cd00160">
    <property type="entry name" value="RhoGEF"/>
    <property type="match status" value="1"/>
</dbReference>
<feature type="coiled-coil region" evidence="2">
    <location>
        <begin position="647"/>
        <end position="700"/>
    </location>
</feature>
<feature type="coiled-coil region" evidence="2">
    <location>
        <begin position="1449"/>
        <end position="1476"/>
    </location>
</feature>
<organism evidence="5 6">
    <name type="scientific">Truncatella angustata</name>
    <dbReference type="NCBI Taxonomy" id="152316"/>
    <lineage>
        <taxon>Eukaryota</taxon>
        <taxon>Fungi</taxon>
        <taxon>Dikarya</taxon>
        <taxon>Ascomycota</taxon>
        <taxon>Pezizomycotina</taxon>
        <taxon>Sordariomycetes</taxon>
        <taxon>Xylariomycetidae</taxon>
        <taxon>Amphisphaeriales</taxon>
        <taxon>Sporocadaceae</taxon>
        <taxon>Truncatella</taxon>
    </lineage>
</organism>
<feature type="compositionally biased region" description="Basic and acidic residues" evidence="3">
    <location>
        <begin position="857"/>
        <end position="876"/>
    </location>
</feature>
<dbReference type="PANTHER" id="PTHR22834:SF20">
    <property type="entry name" value="SH3 DOMAIN-CONTAINING PROTEIN"/>
    <property type="match status" value="1"/>
</dbReference>
<dbReference type="Gene3D" id="1.20.1270.60">
    <property type="entry name" value="Arfaptin homology (AH) domain/BAR domain"/>
    <property type="match status" value="1"/>
</dbReference>
<dbReference type="GO" id="GO:0031991">
    <property type="term" value="P:regulation of actomyosin contractile ring contraction"/>
    <property type="evidence" value="ECO:0007669"/>
    <property type="project" value="TreeGrafter"/>
</dbReference>
<dbReference type="SUPFAM" id="SSF103657">
    <property type="entry name" value="BAR/IMD domain-like"/>
    <property type="match status" value="1"/>
</dbReference>
<dbReference type="Pfam" id="PF00621">
    <property type="entry name" value="RhoGEF"/>
    <property type="match status" value="1"/>
</dbReference>
<feature type="compositionally biased region" description="Pro residues" evidence="3">
    <location>
        <begin position="1140"/>
        <end position="1149"/>
    </location>
</feature>
<comment type="caution">
    <text evidence="5">The sequence shown here is derived from an EMBL/GenBank/DDBJ whole genome shotgun (WGS) entry which is preliminary data.</text>
</comment>
<feature type="compositionally biased region" description="Polar residues" evidence="3">
    <location>
        <begin position="469"/>
        <end position="484"/>
    </location>
</feature>
<feature type="compositionally biased region" description="Polar residues" evidence="3">
    <location>
        <begin position="1820"/>
        <end position="1832"/>
    </location>
</feature>
<dbReference type="InterPro" id="IPR027267">
    <property type="entry name" value="AH/BAR_dom_sf"/>
</dbReference>
<dbReference type="PROSITE" id="PS50010">
    <property type="entry name" value="DH_2"/>
    <property type="match status" value="1"/>
</dbReference>
<dbReference type="Pfam" id="PF03114">
    <property type="entry name" value="BAR"/>
    <property type="match status" value="1"/>
</dbReference>
<proteinExistence type="predicted"/>
<feature type="compositionally biased region" description="Polar residues" evidence="3">
    <location>
        <begin position="1728"/>
        <end position="1747"/>
    </location>
</feature>
<feature type="compositionally biased region" description="Polar residues" evidence="3">
    <location>
        <begin position="146"/>
        <end position="171"/>
    </location>
</feature>
<dbReference type="Gene3D" id="1.20.900.10">
    <property type="entry name" value="Dbl homology (DH) domain"/>
    <property type="match status" value="1"/>
</dbReference>
<evidence type="ECO:0000256" key="3">
    <source>
        <dbReference type="SAM" id="MobiDB-lite"/>
    </source>
</evidence>
<dbReference type="PANTHER" id="PTHR22834">
    <property type="entry name" value="NUCLEAR FUSION PROTEIN FUS2"/>
    <property type="match status" value="1"/>
</dbReference>
<feature type="region of interest" description="Disordered" evidence="3">
    <location>
        <begin position="1135"/>
        <end position="1241"/>
    </location>
</feature>
<feature type="region of interest" description="Disordered" evidence="3">
    <location>
        <begin position="230"/>
        <end position="359"/>
    </location>
</feature>
<feature type="compositionally biased region" description="Polar residues" evidence="3">
    <location>
        <begin position="1178"/>
        <end position="1203"/>
    </location>
</feature>
<dbReference type="SUPFAM" id="SSF48065">
    <property type="entry name" value="DBL homology domain (DH-domain)"/>
    <property type="match status" value="1"/>
</dbReference>
<gene>
    <name evidence="5" type="ORF">BKA67DRAFT_36816</name>
</gene>
<sequence>MEAGNRDQGDRLVGLAHHFDPQSQLHFDNVDSLLLDSKPQYSTFDPSAAIPEPLPYRDSNDIDAVEAVQLHSQHQHQHQHLEAHACAHAHTDVHALASHAANNQQAANANASLNGIVNPDDFYRTYRANAPTLDPHSSTDHDGLMASTSALPSAPRQNQKPSLRSNSNGTTPKHPAVPATAKAALRPSTRSVSAPLSEGGDITAKPRAAAYGSRQLSVKDLKNRFDQNIVAQAPNSSNPVAARRTTAPRTTARDPALSSSPSSPANYRGVGSANGSAPYPTTRSQSTTGSTSATRPSQRAKFSAEDHVSNNSQSFASRIAKPRTGNGLSSKSMSNLSPSSPTSASSIPPVPHLDKSHTAGSGRALLFGEILPDQSEREIVGYGIERVRTRRTSESNLHSTSVLHQRSLSHTDVEPASPTDWYRKTGPRRDGSRSPPKIYKTHNRSQSDLAGAKPIPTQLRTPAPLRKQATPTPDLTPFSGTSKLPVSIRKKSPPADSPPYSRSNTPSATKRPPSRSQTKISKPSPISTSSTRAKTPTSGVAGKRPPGTITPNGNARLNAYISAPPPKLSPTLRSSRPRQPVSSASTTSSRMRAAERGRSPAKGDARTSNKNEPGRRRKPSMGPIDFVSRREQIKLSYTKSIKESEAKAAAKRQLAIENERRRREEEDSAAAAEATRLEELRQHEEQARQLLDDREEVTEMRPHLHHAENSVLDVGRLERSPEQPILTLTTEDSGAPTIPERIAPEAPFETVQISLDSPTLGMPGSFPALGSPDIHEEAPPSAASDTTEFDAEPQTEPPVHQAHGPAALDYDGTTEGAALVHDGSEYKSPFNESPQDETASIKISMDPVSAETQASGQRHEARTAMDASQRHGKDEEYVQQPYVAPTYETTVTIISRDPKLFPTSLESGKTSTCEAQAIGAEHEDAENLQTQGESSAQPQDTQSSDECSDKETPLQRLEDFYIGPNLAEPAARLRDSGASRSTRHTRTWSMEQNEKAHSEAPRFSTETRTLETRPSLTVPRASVSANRTSQNTVWTDYSVESRDDYPDYSVKVHRRGDSTYRDSDSVSDAGSRFKRGSGVYNSSPETSPHDSYRKPHIAHTSHTQTSVHQLPELDTGGGFSIDYITRKNSAAFIVPLLPDHSPPPPPGDPTFPDLSSAPPSEYFDDTRPNSYLHGAQDAYSSYSVSRPQSESFDLPGSTPQSIGHGSLEISEGPPSTRTRMDSQTTLADSIDQQENSSGLPAKERKRLFTRLETIKELVDTEAYFVRDMSIVEEIYKGTAEACPKLDDKIIKLIFRNTDQIIAFHTTFLAELKDGVSSIYVPRVSRSLVPKDTSSVSDGAAVSTTALGQLDDGKDRETSLGPIFKRNIEKMKGVHETFLKNSDHAAKQLIQIQEDPTVKVWLNECNEVARDLTKAWNLDSLLIKPMQRITKYPNLLIQLLHETPPDHPDRHTLEAAKVALEDAIEEINKTKKNFELVGQIVGRKRKDSNVGGFARAFGKRVDKLQATSNKAVDDVDYMKLHEKFGDDYLRLQVVLRDVEFYTRQVSAYVHEFLQYLSSMELVMRLQPSPHPELESKWVRFNVSMRDIEKVALEQHLSQVRKQVIEPFEQVIKAYNNPSLAMKKRAKRRADYEKSEQLKKSGKKLDKQLTECVEQYEALNDALKKELPKLSALTEKVGNICLGNLVNIQTQWYSIWKEKVKVVLDNPQIPELSDVVSTFRRDFKFQEEQTSSMTILNPTSTPRPSQSSIDEGPSKLRPRPSQLSSIRGRGLSVNSDVAPSLPTPDFIKRHSGQFTVSPSVASVPSPHHFYYRDYYAGVGTNTPGGSATPNSTDPSAGVRPPALGSMRPGTGQSHDSGGAPRQSTESSAQTKRYSNSMYQSGYQSPPEPTSSQRYSGLFNSAMPLSDAPERSTRQSQASSRASSRDRQPINGYNVLWLAASLFEFNIETTKMEAGYPYLTYQAGEIFDVIGEKGELWLAKNQDDPNNLVGWLWSKHFAKLADD</sequence>
<dbReference type="InterPro" id="IPR035899">
    <property type="entry name" value="DBL_dom_sf"/>
</dbReference>
<feature type="compositionally biased region" description="Polar residues" evidence="3">
    <location>
        <begin position="394"/>
        <end position="410"/>
    </location>
</feature>
<feature type="compositionally biased region" description="Polar residues" evidence="3">
    <location>
        <begin position="230"/>
        <end position="239"/>
    </location>
</feature>
<feature type="compositionally biased region" description="Low complexity" evidence="3">
    <location>
        <begin position="518"/>
        <end position="531"/>
    </location>
</feature>
<feature type="domain" description="DH" evidence="4">
    <location>
        <begin position="1249"/>
        <end position="1469"/>
    </location>
</feature>
<dbReference type="InterPro" id="IPR000219">
    <property type="entry name" value="DH_dom"/>
</dbReference>
<evidence type="ECO:0000259" key="4">
    <source>
        <dbReference type="PROSITE" id="PS50010"/>
    </source>
</evidence>
<feature type="compositionally biased region" description="Basic and acidic residues" evidence="3">
    <location>
        <begin position="421"/>
        <end position="432"/>
    </location>
</feature>
<dbReference type="GO" id="GO:0005085">
    <property type="term" value="F:guanyl-nucleotide exchange factor activity"/>
    <property type="evidence" value="ECO:0007669"/>
    <property type="project" value="UniProtKB-KW"/>
</dbReference>
<reference evidence="5" key="1">
    <citation type="journal article" date="2021" name="Nat. Commun.">
        <title>Genetic determinants of endophytism in the Arabidopsis root mycobiome.</title>
        <authorList>
            <person name="Mesny F."/>
            <person name="Miyauchi S."/>
            <person name="Thiergart T."/>
            <person name="Pickel B."/>
            <person name="Atanasova L."/>
            <person name="Karlsson M."/>
            <person name="Huettel B."/>
            <person name="Barry K.W."/>
            <person name="Haridas S."/>
            <person name="Chen C."/>
            <person name="Bauer D."/>
            <person name="Andreopoulos W."/>
            <person name="Pangilinan J."/>
            <person name="LaButti K."/>
            <person name="Riley R."/>
            <person name="Lipzen A."/>
            <person name="Clum A."/>
            <person name="Drula E."/>
            <person name="Henrissat B."/>
            <person name="Kohler A."/>
            <person name="Grigoriev I.V."/>
            <person name="Martin F.M."/>
            <person name="Hacquard S."/>
        </authorList>
    </citation>
    <scope>NUCLEOTIDE SEQUENCE</scope>
    <source>
        <strain evidence="5">MPI-SDFR-AT-0073</strain>
    </source>
</reference>
<dbReference type="Proteomes" id="UP000758603">
    <property type="component" value="Unassembled WGS sequence"/>
</dbReference>
<keyword evidence="1" id="KW-0344">Guanine-nucleotide releasing factor</keyword>
<feature type="region of interest" description="Disordered" evidence="3">
    <location>
        <begin position="763"/>
        <end position="811"/>
    </location>
</feature>
<feature type="region of interest" description="Disordered" evidence="3">
    <location>
        <begin position="1820"/>
        <end position="1924"/>
    </location>
</feature>
<dbReference type="GO" id="GO:0005737">
    <property type="term" value="C:cytoplasm"/>
    <property type="evidence" value="ECO:0007669"/>
    <property type="project" value="InterPro"/>
</dbReference>
<feature type="region of interest" description="Disordered" evidence="3">
    <location>
        <begin position="967"/>
        <end position="1029"/>
    </location>
</feature>
<dbReference type="InterPro" id="IPR004148">
    <property type="entry name" value="BAR_dom"/>
</dbReference>
<feature type="compositionally biased region" description="Low complexity" evidence="3">
    <location>
        <begin position="329"/>
        <end position="347"/>
    </location>
</feature>
<protein>
    <recommendedName>
        <fullName evidence="4">DH domain-containing protein</fullName>
    </recommendedName>
</protein>
<dbReference type="GeneID" id="70125360"/>
<feature type="compositionally biased region" description="Low complexity" evidence="3">
    <location>
        <begin position="281"/>
        <end position="294"/>
    </location>
</feature>
<dbReference type="GO" id="GO:0032955">
    <property type="term" value="P:regulation of division septum assembly"/>
    <property type="evidence" value="ECO:0007669"/>
    <property type="project" value="TreeGrafter"/>
</dbReference>
<dbReference type="SMART" id="SM00325">
    <property type="entry name" value="RhoGEF"/>
    <property type="match status" value="1"/>
</dbReference>
<feature type="region of interest" description="Disordered" evidence="3">
    <location>
        <begin position="1056"/>
        <end position="1114"/>
    </location>
</feature>
<feature type="compositionally biased region" description="Low complexity" evidence="3">
    <location>
        <begin position="241"/>
        <end position="250"/>
    </location>
</feature>
<feature type="compositionally biased region" description="Polar residues" evidence="3">
    <location>
        <begin position="927"/>
        <end position="945"/>
    </location>
</feature>
<dbReference type="CDD" id="cd07589">
    <property type="entry name" value="BAR_DNMBP"/>
    <property type="match status" value="1"/>
</dbReference>
<feature type="region of interest" description="Disordered" evidence="3">
    <location>
        <begin position="128"/>
        <end position="212"/>
    </location>
</feature>
<evidence type="ECO:0000313" key="6">
    <source>
        <dbReference type="Proteomes" id="UP000758603"/>
    </source>
</evidence>
<accession>A0A9P8UVJ2</accession>
<dbReference type="OrthoDB" id="10256089at2759"/>